<reference evidence="4 5" key="1">
    <citation type="submission" date="2022-03" db="EMBL/GenBank/DDBJ databases">
        <title>Genome data of Colletotrichum spp.</title>
        <authorList>
            <person name="Utami Y.D."/>
            <person name="Hiruma K."/>
        </authorList>
    </citation>
    <scope>NUCLEOTIDE SEQUENCE [LARGE SCALE GENOMIC DNA]</scope>
    <source>
        <strain evidence="4 5">MAFF 239500</strain>
    </source>
</reference>
<dbReference type="Gene3D" id="1.10.510.10">
    <property type="entry name" value="Transferase(Phosphotransferase) domain 1"/>
    <property type="match status" value="1"/>
</dbReference>
<keyword evidence="2" id="KW-0812">Transmembrane</keyword>
<evidence type="ECO:0000313" key="4">
    <source>
        <dbReference type="EMBL" id="GKT50822.1"/>
    </source>
</evidence>
<dbReference type="InterPro" id="IPR000719">
    <property type="entry name" value="Prot_kinase_dom"/>
</dbReference>
<comment type="caution">
    <text evidence="4">The sequence shown here is derived from an EMBL/GenBank/DDBJ whole genome shotgun (WGS) entry which is preliminary data.</text>
</comment>
<keyword evidence="2" id="KW-0472">Membrane</keyword>
<dbReference type="CDD" id="cd00180">
    <property type="entry name" value="PKc"/>
    <property type="match status" value="1"/>
</dbReference>
<dbReference type="Proteomes" id="UP001055115">
    <property type="component" value="Unassembled WGS sequence"/>
</dbReference>
<dbReference type="GeneID" id="73331805"/>
<feature type="compositionally biased region" description="Polar residues" evidence="1">
    <location>
        <begin position="293"/>
        <end position="306"/>
    </location>
</feature>
<evidence type="ECO:0000256" key="1">
    <source>
        <dbReference type="SAM" id="MobiDB-lite"/>
    </source>
</evidence>
<evidence type="ECO:0000259" key="3">
    <source>
        <dbReference type="PROSITE" id="PS50011"/>
    </source>
</evidence>
<dbReference type="InterPro" id="IPR008271">
    <property type="entry name" value="Ser/Thr_kinase_AS"/>
</dbReference>
<dbReference type="PROSITE" id="PS00108">
    <property type="entry name" value="PROTEIN_KINASE_ST"/>
    <property type="match status" value="1"/>
</dbReference>
<dbReference type="SMART" id="SM00220">
    <property type="entry name" value="S_TKc"/>
    <property type="match status" value="1"/>
</dbReference>
<dbReference type="PANTHER" id="PTHR24359:SF1">
    <property type="entry name" value="INHIBITOR OF NUCLEAR FACTOR KAPPA-B KINASE EPSILON SUBUNIT HOMOLOG 1-RELATED"/>
    <property type="match status" value="1"/>
</dbReference>
<accession>A0AA37URI3</accession>
<keyword evidence="5" id="KW-1185">Reference proteome</keyword>
<keyword evidence="4" id="KW-0418">Kinase</keyword>
<dbReference type="SUPFAM" id="SSF56112">
    <property type="entry name" value="Protein kinase-like (PK-like)"/>
    <property type="match status" value="1"/>
</dbReference>
<dbReference type="InterPro" id="IPR011009">
    <property type="entry name" value="Kinase-like_dom_sf"/>
</dbReference>
<gene>
    <name evidence="4" type="ORF">ColSpa_11003</name>
</gene>
<dbReference type="GO" id="GO:0005524">
    <property type="term" value="F:ATP binding"/>
    <property type="evidence" value="ECO:0007669"/>
    <property type="project" value="InterPro"/>
</dbReference>
<keyword evidence="2" id="KW-1133">Transmembrane helix</keyword>
<dbReference type="RefSeq" id="XP_049133172.1">
    <property type="nucleotide sequence ID" value="XM_049277215.1"/>
</dbReference>
<proteinExistence type="predicted"/>
<dbReference type="AlphaFoldDB" id="A0AA37URI3"/>
<dbReference type="EMBL" id="BQXU01000041">
    <property type="protein sequence ID" value="GKT50822.1"/>
    <property type="molecule type" value="Genomic_DNA"/>
</dbReference>
<sequence>MEDYYQKEATSLQIIRELKHAHLITPLAAYTSGDLRAFLFPWAEGGNLKEFWKRTTTRATEDGELMKWVLNQLCGICSATKALHEKNCRHTDLKPENILLFEEYGPRGILRIADVGLARFHNDITRQRKSITNAKTGTVRYEPPEMGRDKQLPRVYDVWCLGCVFFEFLIWAVYGPTGLDSFIRLSVEQQFWEKQKDGYHQHWEVRRWITHMSTFLKSGTALKCCLTLIDEGMLVPAWENRLQIADLQIKFEDIRNKAEKDEKFLLDQDLPRRITTPPQSTVVMGSKSITLQVPDQPKMRNSSLASRTAPDVLNDDAEKSTKNLDTSVPERAGATLHVPEISVERAQENVRRF</sequence>
<name>A0AA37URI3_9PEZI</name>
<evidence type="ECO:0000313" key="5">
    <source>
        <dbReference type="Proteomes" id="UP001055115"/>
    </source>
</evidence>
<keyword evidence="4" id="KW-0808">Transferase</keyword>
<dbReference type="PROSITE" id="PS50011">
    <property type="entry name" value="PROTEIN_KINASE_DOM"/>
    <property type="match status" value="1"/>
</dbReference>
<feature type="domain" description="Protein kinase" evidence="3">
    <location>
        <begin position="1"/>
        <end position="265"/>
    </location>
</feature>
<feature type="transmembrane region" description="Helical" evidence="2">
    <location>
        <begin position="155"/>
        <end position="174"/>
    </location>
</feature>
<protein>
    <submittedName>
        <fullName evidence="4">Serine/threonine-protein kinase nrc-2</fullName>
    </submittedName>
</protein>
<dbReference type="PANTHER" id="PTHR24359">
    <property type="entry name" value="SERINE/THREONINE-PROTEIN KINASE SBK1"/>
    <property type="match status" value="1"/>
</dbReference>
<evidence type="ECO:0000256" key="2">
    <source>
        <dbReference type="SAM" id="Phobius"/>
    </source>
</evidence>
<organism evidence="4 5">
    <name type="scientific">Colletotrichum spaethianum</name>
    <dbReference type="NCBI Taxonomy" id="700344"/>
    <lineage>
        <taxon>Eukaryota</taxon>
        <taxon>Fungi</taxon>
        <taxon>Dikarya</taxon>
        <taxon>Ascomycota</taxon>
        <taxon>Pezizomycotina</taxon>
        <taxon>Sordariomycetes</taxon>
        <taxon>Hypocreomycetidae</taxon>
        <taxon>Glomerellales</taxon>
        <taxon>Glomerellaceae</taxon>
        <taxon>Colletotrichum</taxon>
        <taxon>Colletotrichum spaethianum species complex</taxon>
    </lineage>
</organism>
<feature type="region of interest" description="Disordered" evidence="1">
    <location>
        <begin position="293"/>
        <end position="328"/>
    </location>
</feature>
<dbReference type="Pfam" id="PF00069">
    <property type="entry name" value="Pkinase"/>
    <property type="match status" value="1"/>
</dbReference>
<dbReference type="GO" id="GO:0004674">
    <property type="term" value="F:protein serine/threonine kinase activity"/>
    <property type="evidence" value="ECO:0007669"/>
    <property type="project" value="TreeGrafter"/>
</dbReference>